<feature type="transmembrane region" description="Helical" evidence="1">
    <location>
        <begin position="35"/>
        <end position="52"/>
    </location>
</feature>
<evidence type="ECO:0000256" key="1">
    <source>
        <dbReference type="SAM" id="Phobius"/>
    </source>
</evidence>
<proteinExistence type="predicted"/>
<feature type="transmembrane region" description="Helical" evidence="1">
    <location>
        <begin position="58"/>
        <end position="75"/>
    </location>
</feature>
<dbReference type="RefSeq" id="WP_069366129.1">
    <property type="nucleotide sequence ID" value="NZ_CP012502.1"/>
</dbReference>
<dbReference type="KEGG" id="bbev:BBEV_2903"/>
<accession>A0A1D7QZ06</accession>
<dbReference type="OrthoDB" id="9835109at2"/>
<sequence length="221" mass="25357">MFNVAVTLIGIAFGTGLEALKVRMQKGVYFRETRVAMRVILLLSIAVLFLFLRDETMIQWIIGGLVLFLVAEMFIPYERATIQIRNGSHTEAHRELVRLLDESGFTYETSSSGFDNTIYRFSDLGRSKLIVKDKGSFIEEEYSDRAELVAVYTGYGNPLKEVVDTYIYRMRDLRETRSFSRTTMILSSVSVILSIIAALLFFQAWQSPAEFPNQRIDELFD</sequence>
<protein>
    <submittedName>
        <fullName evidence="2">Uncharacterized protein</fullName>
    </submittedName>
</protein>
<keyword evidence="1" id="KW-0472">Membrane</keyword>
<keyword evidence="3" id="KW-1185">Reference proteome</keyword>
<dbReference type="Proteomes" id="UP000094463">
    <property type="component" value="Chromosome"/>
</dbReference>
<evidence type="ECO:0000313" key="2">
    <source>
        <dbReference type="EMBL" id="AOM84228.1"/>
    </source>
</evidence>
<dbReference type="EMBL" id="CP012502">
    <property type="protein sequence ID" value="AOM84228.1"/>
    <property type="molecule type" value="Genomic_DNA"/>
</dbReference>
<organism evidence="2 3">
    <name type="scientific">Salisediminibacterium beveridgei</name>
    <dbReference type="NCBI Taxonomy" id="632773"/>
    <lineage>
        <taxon>Bacteria</taxon>
        <taxon>Bacillati</taxon>
        <taxon>Bacillota</taxon>
        <taxon>Bacilli</taxon>
        <taxon>Bacillales</taxon>
        <taxon>Bacillaceae</taxon>
        <taxon>Salisediminibacterium</taxon>
    </lineage>
</organism>
<dbReference type="AlphaFoldDB" id="A0A1D7QZ06"/>
<keyword evidence="1" id="KW-0812">Transmembrane</keyword>
<feature type="transmembrane region" description="Helical" evidence="1">
    <location>
        <begin position="184"/>
        <end position="205"/>
    </location>
</feature>
<dbReference type="STRING" id="632773.BBEV_2903"/>
<gene>
    <name evidence="2" type="ORF">BBEV_2903</name>
</gene>
<reference evidence="2 3" key="1">
    <citation type="submission" date="2015-08" db="EMBL/GenBank/DDBJ databases">
        <title>The complete genome sequence of Bacillus beveridgei MLTeJB.</title>
        <authorList>
            <person name="Hanson T.E."/>
            <person name="Mesa C."/>
            <person name="Basesman S.M."/>
            <person name="Oremland R.S."/>
        </authorList>
    </citation>
    <scope>NUCLEOTIDE SEQUENCE [LARGE SCALE GENOMIC DNA]</scope>
    <source>
        <strain evidence="2 3">MLTeJB</strain>
    </source>
</reference>
<feature type="transmembrane region" description="Helical" evidence="1">
    <location>
        <begin position="6"/>
        <end position="23"/>
    </location>
</feature>
<name>A0A1D7QZ06_9BACI</name>
<keyword evidence="1" id="KW-1133">Transmembrane helix</keyword>
<evidence type="ECO:0000313" key="3">
    <source>
        <dbReference type="Proteomes" id="UP000094463"/>
    </source>
</evidence>